<evidence type="ECO:0000256" key="3">
    <source>
        <dbReference type="ARBA" id="ARBA00022514"/>
    </source>
</evidence>
<dbReference type="InterPro" id="IPR003443">
    <property type="entry name" value="IL-15/IL-21_fam"/>
</dbReference>
<dbReference type="PANTHER" id="PTHR14356">
    <property type="entry name" value="INTERLEUKIN-15-RELATED"/>
    <property type="match status" value="1"/>
</dbReference>
<comment type="function">
    <text evidence="8">Cytokine with immunoregulatory activity. May promote the transition between innate and adaptive immunity. Induces the production of IgG(1) and IgG(3) in B-cells. Implicated in the generation and maintenance of T follicular helper (Tfh) cells and the formation of germinal-centers. Together with IL6, control the early generation of Tfh cells and are critical for an effective antibody response to acute viral infection. May play a role in proliferation and maturation of natural killer (NK) cells in synergy with IL15. May regulate proliferation of mature B- and T-cells in response to activating stimuli. In synergy with IL15 and IL18 stimulates interferon gamma production in T-cells and NK cells. During T-cell mediated immune response may inhibit dendritic cells (DC) activation and maturation.</text>
</comment>
<dbReference type="GO" id="GO:0006955">
    <property type="term" value="P:immune response"/>
    <property type="evidence" value="ECO:0007669"/>
    <property type="project" value="InterPro"/>
</dbReference>
<accession>A0A8C3G0T7</accession>
<evidence type="ECO:0000256" key="7">
    <source>
        <dbReference type="ARBA" id="ARBA00039957"/>
    </source>
</evidence>
<dbReference type="InterPro" id="IPR009079">
    <property type="entry name" value="4_helix_cytokine-like_core"/>
</dbReference>
<keyword evidence="4" id="KW-0964">Secreted</keyword>
<evidence type="ECO:0000313" key="11">
    <source>
        <dbReference type="Proteomes" id="UP000694565"/>
    </source>
</evidence>
<organism evidence="10 11">
    <name type="scientific">Cyclopterus lumpus</name>
    <name type="common">Lumpsucker</name>
    <dbReference type="NCBI Taxonomy" id="8103"/>
    <lineage>
        <taxon>Eukaryota</taxon>
        <taxon>Metazoa</taxon>
        <taxon>Chordata</taxon>
        <taxon>Craniata</taxon>
        <taxon>Vertebrata</taxon>
        <taxon>Euteleostomi</taxon>
        <taxon>Actinopterygii</taxon>
        <taxon>Neopterygii</taxon>
        <taxon>Teleostei</taxon>
        <taxon>Neoteleostei</taxon>
        <taxon>Acanthomorphata</taxon>
        <taxon>Eupercaria</taxon>
        <taxon>Perciformes</taxon>
        <taxon>Cottioidei</taxon>
        <taxon>Cottales</taxon>
        <taxon>Cyclopteridae</taxon>
        <taxon>Cyclopterus</taxon>
    </lineage>
</organism>
<dbReference type="AlphaFoldDB" id="A0A8C3G0T7"/>
<feature type="signal peptide" evidence="9">
    <location>
        <begin position="1"/>
        <end position="19"/>
    </location>
</feature>
<keyword evidence="6" id="KW-1015">Disulfide bond</keyword>
<evidence type="ECO:0000256" key="5">
    <source>
        <dbReference type="ARBA" id="ARBA00022729"/>
    </source>
</evidence>
<reference evidence="10" key="1">
    <citation type="submission" date="2025-08" db="UniProtKB">
        <authorList>
            <consortium name="Ensembl"/>
        </authorList>
    </citation>
    <scope>IDENTIFICATION</scope>
</reference>
<keyword evidence="5 9" id="KW-0732">Signal</keyword>
<evidence type="ECO:0000256" key="6">
    <source>
        <dbReference type="ARBA" id="ARBA00023157"/>
    </source>
</evidence>
<evidence type="ECO:0000313" key="10">
    <source>
        <dbReference type="Ensembl" id="ENSCLMP00005026050.1"/>
    </source>
</evidence>
<proteinExistence type="inferred from homology"/>
<dbReference type="GO" id="GO:0005125">
    <property type="term" value="F:cytokine activity"/>
    <property type="evidence" value="ECO:0007669"/>
    <property type="project" value="UniProtKB-KW"/>
</dbReference>
<name>A0A8C3G0T7_CYCLU</name>
<keyword evidence="11" id="KW-1185">Reference proteome</keyword>
<dbReference type="GO" id="GO:0005615">
    <property type="term" value="C:extracellular space"/>
    <property type="evidence" value="ECO:0007669"/>
    <property type="project" value="UniProtKB-KW"/>
</dbReference>
<dbReference type="Gene3D" id="1.20.1250.70">
    <property type="entry name" value="Interleukin-15/Interleukin-21"/>
    <property type="match status" value="1"/>
</dbReference>
<feature type="chain" id="PRO_5034474652" description="Interleukin-21" evidence="9">
    <location>
        <begin position="20"/>
        <end position="158"/>
    </location>
</feature>
<dbReference type="PANTHER" id="PTHR14356:SF2">
    <property type="entry name" value="INTERLEUKIN-21"/>
    <property type="match status" value="1"/>
</dbReference>
<dbReference type="Ensembl" id="ENSCLMT00005027202.1">
    <property type="protein sequence ID" value="ENSCLMP00005026050.1"/>
    <property type="gene ID" value="ENSCLMG00005012729.1"/>
</dbReference>
<dbReference type="Proteomes" id="UP000694565">
    <property type="component" value="Unplaced"/>
</dbReference>
<comment type="similarity">
    <text evidence="2">Belongs to the IL-15/IL-21 family.</text>
</comment>
<evidence type="ECO:0000256" key="9">
    <source>
        <dbReference type="SAM" id="SignalP"/>
    </source>
</evidence>
<evidence type="ECO:0000256" key="2">
    <source>
        <dbReference type="ARBA" id="ARBA00006050"/>
    </source>
</evidence>
<reference evidence="10" key="2">
    <citation type="submission" date="2025-09" db="UniProtKB">
        <authorList>
            <consortium name="Ensembl"/>
        </authorList>
    </citation>
    <scope>IDENTIFICATION</scope>
</reference>
<comment type="subcellular location">
    <subcellularLocation>
        <location evidence="1">Secreted</location>
    </subcellularLocation>
</comment>
<protein>
    <recommendedName>
        <fullName evidence="7">Interleukin-21</fullName>
    </recommendedName>
</protein>
<keyword evidence="3" id="KW-0202">Cytokine</keyword>
<dbReference type="GeneTree" id="ENSGT00940000175879"/>
<dbReference type="GO" id="GO:0005126">
    <property type="term" value="F:cytokine receptor binding"/>
    <property type="evidence" value="ECO:0007669"/>
    <property type="project" value="InterPro"/>
</dbReference>
<dbReference type="SUPFAM" id="SSF47266">
    <property type="entry name" value="4-helical cytokines"/>
    <property type="match status" value="1"/>
</dbReference>
<sequence length="158" mass="18184">MKLVVFCLFAVWCGSLVGASPRPNDRTLQRKLTEVLRQLNSVRRSLQHGEKMLSTPPLSVEDCCCLSALQCFQENLHVQFNVTERTQGKLYKSLKSPITVINFSCVLHVSLQATCQDCDSHPKENAREFFNRLESLIQKVSPFFFYIFFYLTKKGGWK</sequence>
<evidence type="ECO:0000256" key="4">
    <source>
        <dbReference type="ARBA" id="ARBA00022525"/>
    </source>
</evidence>
<evidence type="ECO:0000256" key="1">
    <source>
        <dbReference type="ARBA" id="ARBA00004613"/>
    </source>
</evidence>
<evidence type="ECO:0000256" key="8">
    <source>
        <dbReference type="ARBA" id="ARBA00045924"/>
    </source>
</evidence>